<name>A0ACC0BRZ0_CATRO</name>
<organism evidence="1 2">
    <name type="scientific">Catharanthus roseus</name>
    <name type="common">Madagascar periwinkle</name>
    <name type="synonym">Vinca rosea</name>
    <dbReference type="NCBI Taxonomy" id="4058"/>
    <lineage>
        <taxon>Eukaryota</taxon>
        <taxon>Viridiplantae</taxon>
        <taxon>Streptophyta</taxon>
        <taxon>Embryophyta</taxon>
        <taxon>Tracheophyta</taxon>
        <taxon>Spermatophyta</taxon>
        <taxon>Magnoliopsida</taxon>
        <taxon>eudicotyledons</taxon>
        <taxon>Gunneridae</taxon>
        <taxon>Pentapetalae</taxon>
        <taxon>asterids</taxon>
        <taxon>lamiids</taxon>
        <taxon>Gentianales</taxon>
        <taxon>Apocynaceae</taxon>
        <taxon>Rauvolfioideae</taxon>
        <taxon>Vinceae</taxon>
        <taxon>Catharanthinae</taxon>
        <taxon>Catharanthus</taxon>
    </lineage>
</organism>
<keyword evidence="2" id="KW-1185">Reference proteome</keyword>
<protein>
    <submittedName>
        <fullName evidence="1">Uncharacterized protein</fullName>
    </submittedName>
</protein>
<reference evidence="2" key="1">
    <citation type="journal article" date="2023" name="Nat. Plants">
        <title>Single-cell RNA sequencing provides a high-resolution roadmap for understanding the multicellular compartmentation of specialized metabolism.</title>
        <authorList>
            <person name="Sun S."/>
            <person name="Shen X."/>
            <person name="Li Y."/>
            <person name="Li Y."/>
            <person name="Wang S."/>
            <person name="Li R."/>
            <person name="Zhang H."/>
            <person name="Shen G."/>
            <person name="Guo B."/>
            <person name="Wei J."/>
            <person name="Xu J."/>
            <person name="St-Pierre B."/>
            <person name="Chen S."/>
            <person name="Sun C."/>
        </authorList>
    </citation>
    <scope>NUCLEOTIDE SEQUENCE [LARGE SCALE GENOMIC DNA]</scope>
</reference>
<evidence type="ECO:0000313" key="1">
    <source>
        <dbReference type="EMBL" id="KAI5675442.1"/>
    </source>
</evidence>
<proteinExistence type="predicted"/>
<comment type="caution">
    <text evidence="1">The sequence shown here is derived from an EMBL/GenBank/DDBJ whole genome shotgun (WGS) entry which is preliminary data.</text>
</comment>
<dbReference type="EMBL" id="CM044702">
    <property type="protein sequence ID" value="KAI5675442.1"/>
    <property type="molecule type" value="Genomic_DNA"/>
</dbReference>
<gene>
    <name evidence="1" type="ORF">M9H77_06392</name>
</gene>
<evidence type="ECO:0000313" key="2">
    <source>
        <dbReference type="Proteomes" id="UP001060085"/>
    </source>
</evidence>
<dbReference type="Proteomes" id="UP001060085">
    <property type="component" value="Linkage Group LG02"/>
</dbReference>
<accession>A0ACC0BRZ0</accession>
<sequence length="184" mass="20871">MAAKKSTTSSSKSKQARVEESTPDPTTPNIHPFPDTVEDFDPIGTYIDSHHALRWVACLVESQEGLETKVGLRADLVGAQGICSLVWPVIWRVRLTHDEQRCTRSRDLVRHKVQDVFRIDFYHPYFNDTKEPHVLCKIHNFNCCCLNRKSSPVLSSVFDIYCVSITPHCQSVKVKMGVSLLGWS</sequence>